<gene>
    <name evidence="1" type="ORF">RPERSI_LOCUS8795</name>
</gene>
<dbReference type="EMBL" id="CAJVQC010016138">
    <property type="protein sequence ID" value="CAG8673738.1"/>
    <property type="molecule type" value="Genomic_DNA"/>
</dbReference>
<sequence length="194" mass="22247">YESKEFLLKLCIKNQDNTTLPAKRLNILADSCSEFHYQILSHIQYQLNDTTITQNDYILSYKVTKETGSGTQIINESDFKSFLEDYNQATNRKKEVFINIQMWQSLKSNAKKQLHRSRSEEPNSDDNLNKKKPQTSSKPVPQLDEFLIKIDEANNANGEILACLSKFQNQAIQVKQISKLTDEQLELVGITKAG</sequence>
<protein>
    <submittedName>
        <fullName evidence="1">20087_t:CDS:1</fullName>
    </submittedName>
</protein>
<accession>A0ACA9NSW3</accession>
<keyword evidence="2" id="KW-1185">Reference proteome</keyword>
<name>A0ACA9NSW3_9GLOM</name>
<feature type="non-terminal residue" evidence="1">
    <location>
        <position position="1"/>
    </location>
</feature>
<evidence type="ECO:0000313" key="1">
    <source>
        <dbReference type="EMBL" id="CAG8673738.1"/>
    </source>
</evidence>
<comment type="caution">
    <text evidence="1">The sequence shown here is derived from an EMBL/GenBank/DDBJ whole genome shotgun (WGS) entry which is preliminary data.</text>
</comment>
<reference evidence="1" key="1">
    <citation type="submission" date="2021-06" db="EMBL/GenBank/DDBJ databases">
        <authorList>
            <person name="Kallberg Y."/>
            <person name="Tangrot J."/>
            <person name="Rosling A."/>
        </authorList>
    </citation>
    <scope>NUCLEOTIDE SEQUENCE</scope>
    <source>
        <strain evidence="1">MA461A</strain>
    </source>
</reference>
<organism evidence="1 2">
    <name type="scientific">Racocetra persica</name>
    <dbReference type="NCBI Taxonomy" id="160502"/>
    <lineage>
        <taxon>Eukaryota</taxon>
        <taxon>Fungi</taxon>
        <taxon>Fungi incertae sedis</taxon>
        <taxon>Mucoromycota</taxon>
        <taxon>Glomeromycotina</taxon>
        <taxon>Glomeromycetes</taxon>
        <taxon>Diversisporales</taxon>
        <taxon>Gigasporaceae</taxon>
        <taxon>Racocetra</taxon>
    </lineage>
</organism>
<proteinExistence type="predicted"/>
<evidence type="ECO:0000313" key="2">
    <source>
        <dbReference type="Proteomes" id="UP000789920"/>
    </source>
</evidence>
<dbReference type="Proteomes" id="UP000789920">
    <property type="component" value="Unassembled WGS sequence"/>
</dbReference>